<evidence type="ECO:0000256" key="1">
    <source>
        <dbReference type="SAM" id="MobiDB-lite"/>
    </source>
</evidence>
<sequence>MSSEKDVNSMFAELEDAEDQVITPSAQSATSHEVECSQANKLDAQEADGLEENDVSLTEDEGFASSCQTDIARRVRQRNDRKRKLVATPFTTGDRKNKKEKLSPKKKKIEPIPTHAPAPRIWMWAADLSSTKTSIPGHWLPIPHPSPHSIRLSTAPEQFQSLPLNNWDGQYHRFPNVITQYLGPIRKADQLKGAASKMSSGSSEWRLRNTFPGKNHSVGSDNNISSTKMKQIYVAKSLSTADAPSS</sequence>
<feature type="compositionally biased region" description="Acidic residues" evidence="1">
    <location>
        <begin position="45"/>
        <end position="62"/>
    </location>
</feature>
<name>A0A8T3AHM3_DENNO</name>
<proteinExistence type="predicted"/>
<protein>
    <submittedName>
        <fullName evidence="2">Uncharacterized protein</fullName>
    </submittedName>
</protein>
<accession>A0A8T3AHM3</accession>
<dbReference type="Proteomes" id="UP000829196">
    <property type="component" value="Unassembled WGS sequence"/>
</dbReference>
<comment type="caution">
    <text evidence="2">The sequence shown here is derived from an EMBL/GenBank/DDBJ whole genome shotgun (WGS) entry which is preliminary data.</text>
</comment>
<feature type="compositionally biased region" description="Basic and acidic residues" evidence="1">
    <location>
        <begin position="93"/>
        <end position="103"/>
    </location>
</feature>
<feature type="compositionally biased region" description="Low complexity" evidence="1">
    <location>
        <begin position="193"/>
        <end position="203"/>
    </location>
</feature>
<organism evidence="2 3">
    <name type="scientific">Dendrobium nobile</name>
    <name type="common">Orchid</name>
    <dbReference type="NCBI Taxonomy" id="94219"/>
    <lineage>
        <taxon>Eukaryota</taxon>
        <taxon>Viridiplantae</taxon>
        <taxon>Streptophyta</taxon>
        <taxon>Embryophyta</taxon>
        <taxon>Tracheophyta</taxon>
        <taxon>Spermatophyta</taxon>
        <taxon>Magnoliopsida</taxon>
        <taxon>Liliopsida</taxon>
        <taxon>Asparagales</taxon>
        <taxon>Orchidaceae</taxon>
        <taxon>Epidendroideae</taxon>
        <taxon>Malaxideae</taxon>
        <taxon>Dendrobiinae</taxon>
        <taxon>Dendrobium</taxon>
    </lineage>
</organism>
<feature type="compositionally biased region" description="Polar residues" evidence="1">
    <location>
        <begin position="22"/>
        <end position="31"/>
    </location>
</feature>
<evidence type="ECO:0000313" key="3">
    <source>
        <dbReference type="Proteomes" id="UP000829196"/>
    </source>
</evidence>
<gene>
    <name evidence="2" type="ORF">KFK09_025402</name>
</gene>
<evidence type="ECO:0000313" key="2">
    <source>
        <dbReference type="EMBL" id="KAI0495252.1"/>
    </source>
</evidence>
<feature type="compositionally biased region" description="Basic residues" evidence="1">
    <location>
        <begin position="74"/>
        <end position="85"/>
    </location>
</feature>
<feature type="region of interest" description="Disordered" evidence="1">
    <location>
        <begin position="1"/>
        <end position="114"/>
    </location>
</feature>
<keyword evidence="3" id="KW-1185">Reference proteome</keyword>
<dbReference type="EMBL" id="JAGYWB010000017">
    <property type="protein sequence ID" value="KAI0495252.1"/>
    <property type="molecule type" value="Genomic_DNA"/>
</dbReference>
<reference evidence="2" key="1">
    <citation type="journal article" date="2022" name="Front. Genet.">
        <title>Chromosome-Scale Assembly of the Dendrobium nobile Genome Provides Insights Into the Molecular Mechanism of the Biosynthesis of the Medicinal Active Ingredient of Dendrobium.</title>
        <authorList>
            <person name="Xu Q."/>
            <person name="Niu S.-C."/>
            <person name="Li K.-L."/>
            <person name="Zheng P.-J."/>
            <person name="Zhang X.-J."/>
            <person name="Jia Y."/>
            <person name="Liu Y."/>
            <person name="Niu Y.-X."/>
            <person name="Yu L.-H."/>
            <person name="Chen D.-F."/>
            <person name="Zhang G.-Q."/>
        </authorList>
    </citation>
    <scope>NUCLEOTIDE SEQUENCE</scope>
    <source>
        <tissue evidence="2">Leaf</tissue>
    </source>
</reference>
<feature type="region of interest" description="Disordered" evidence="1">
    <location>
        <begin position="193"/>
        <end position="224"/>
    </location>
</feature>
<dbReference type="AlphaFoldDB" id="A0A8T3AHM3"/>